<dbReference type="RefSeq" id="WP_181513846.1">
    <property type="nucleotide sequence ID" value="NZ_JABFUB010000002.1"/>
</dbReference>
<reference evidence="3 5" key="1">
    <citation type="submission" date="2020-05" db="EMBL/GenBank/DDBJ databases">
        <title>Comparative genomic analysis of denitrifying bacteria from Halomonas genus.</title>
        <authorList>
            <person name="Wang L."/>
            <person name="Shao Z."/>
        </authorList>
    </citation>
    <scope>NUCLEOTIDE SEQUENCE [LARGE SCALE GENOMIC DNA]</scope>
    <source>
        <strain evidence="3 5">DSM 17331</strain>
    </source>
</reference>
<name>A0A7V9VZV8_9GAMM</name>
<organism evidence="2 4">
    <name type="scientific">Billgrantia kenyensis</name>
    <dbReference type="NCBI Taxonomy" id="321266"/>
    <lineage>
        <taxon>Bacteria</taxon>
        <taxon>Pseudomonadati</taxon>
        <taxon>Pseudomonadota</taxon>
        <taxon>Gammaproteobacteria</taxon>
        <taxon>Oceanospirillales</taxon>
        <taxon>Halomonadaceae</taxon>
        <taxon>Billgrantia</taxon>
    </lineage>
</organism>
<dbReference type="Pfam" id="PF11154">
    <property type="entry name" value="DUF2934"/>
    <property type="match status" value="1"/>
</dbReference>
<dbReference type="EMBL" id="JACEFT010000004">
    <property type="protein sequence ID" value="MBA2778362.1"/>
    <property type="molecule type" value="Genomic_DNA"/>
</dbReference>
<reference evidence="2 4" key="2">
    <citation type="submission" date="2020-07" db="EMBL/GenBank/DDBJ databases">
        <title>Identification of Halomonas strains.</title>
        <authorList>
            <person name="Xiao Z."/>
            <person name="Shen J."/>
        </authorList>
    </citation>
    <scope>NUCLEOTIDE SEQUENCE [LARGE SCALE GENOMIC DNA]</scope>
    <source>
        <strain evidence="2 4">DSM 17331</strain>
    </source>
</reference>
<sequence length="123" mass="13959">MADEQRVQDVAHELWEQDGHPQGQHQRYREIAREIVDAEESAENDTSPEEVGERVSAEPPILEEGLPLDEEESIIEENRLPLENPDGEAEEDEMPYRDDKAAGNDVPVQDRGKPGRYPPTEES</sequence>
<evidence type="ECO:0000313" key="2">
    <source>
        <dbReference type="EMBL" id="MBA2778362.1"/>
    </source>
</evidence>
<dbReference type="InterPro" id="IPR021327">
    <property type="entry name" value="DUF2934"/>
</dbReference>
<evidence type="ECO:0000313" key="4">
    <source>
        <dbReference type="Proteomes" id="UP000518091"/>
    </source>
</evidence>
<protein>
    <submittedName>
        <fullName evidence="2">DUF2934 domain-containing protein</fullName>
    </submittedName>
</protein>
<dbReference type="AlphaFoldDB" id="A0A7V9VZV8"/>
<dbReference type="EMBL" id="JABFUB010000002">
    <property type="protein sequence ID" value="MCG6660668.1"/>
    <property type="molecule type" value="Genomic_DNA"/>
</dbReference>
<feature type="region of interest" description="Disordered" evidence="1">
    <location>
        <begin position="1"/>
        <end position="123"/>
    </location>
</feature>
<dbReference type="Proteomes" id="UP000814353">
    <property type="component" value="Unassembled WGS sequence"/>
</dbReference>
<gene>
    <name evidence="2" type="ORF">H1D44_05565</name>
    <name evidence="3" type="ORF">HOP48_03780</name>
</gene>
<feature type="compositionally biased region" description="Acidic residues" evidence="1">
    <location>
        <begin position="37"/>
        <end position="50"/>
    </location>
</feature>
<feature type="compositionally biased region" description="Basic and acidic residues" evidence="1">
    <location>
        <begin position="1"/>
        <end position="19"/>
    </location>
</feature>
<accession>A0A7V9VZV8</accession>
<feature type="compositionally biased region" description="Basic and acidic residues" evidence="1">
    <location>
        <begin position="94"/>
        <end position="113"/>
    </location>
</feature>
<feature type="compositionally biased region" description="Acidic residues" evidence="1">
    <location>
        <begin position="66"/>
        <end position="75"/>
    </location>
</feature>
<comment type="caution">
    <text evidence="2">The sequence shown here is derived from an EMBL/GenBank/DDBJ whole genome shotgun (WGS) entry which is preliminary data.</text>
</comment>
<evidence type="ECO:0000256" key="1">
    <source>
        <dbReference type="SAM" id="MobiDB-lite"/>
    </source>
</evidence>
<keyword evidence="5" id="KW-1185">Reference proteome</keyword>
<dbReference type="Proteomes" id="UP000518091">
    <property type="component" value="Unassembled WGS sequence"/>
</dbReference>
<feature type="compositionally biased region" description="Basic and acidic residues" evidence="1">
    <location>
        <begin position="27"/>
        <end position="36"/>
    </location>
</feature>
<evidence type="ECO:0000313" key="5">
    <source>
        <dbReference type="Proteomes" id="UP000814353"/>
    </source>
</evidence>
<evidence type="ECO:0000313" key="3">
    <source>
        <dbReference type="EMBL" id="MCG6660668.1"/>
    </source>
</evidence>
<proteinExistence type="predicted"/>